<dbReference type="AlphaFoldDB" id="A0A449AZA8"/>
<dbReference type="InterPro" id="IPR000214">
    <property type="entry name" value="Znf_DNA_glyclase/AP_lyase"/>
</dbReference>
<dbReference type="PANTHER" id="PTHR22993">
    <property type="entry name" value="FORMAMIDOPYRIMIDINE-DNA GLYCOSYLASE"/>
    <property type="match status" value="1"/>
</dbReference>
<evidence type="ECO:0000256" key="13">
    <source>
        <dbReference type="ARBA" id="ARBA00023268"/>
    </source>
</evidence>
<keyword evidence="20" id="KW-1185">Reference proteome</keyword>
<dbReference type="SUPFAM" id="SSF46946">
    <property type="entry name" value="S13-like H2TH domain"/>
    <property type="match status" value="1"/>
</dbReference>
<keyword evidence="9" id="KW-0862">Zinc</keyword>
<keyword evidence="8 19" id="KW-0378">Hydrolase</keyword>
<gene>
    <name evidence="19" type="primary">MCYN0343</name>
    <name evidence="19" type="ORF">NCTC10186_00297</name>
</gene>
<dbReference type="InterPro" id="IPR015886">
    <property type="entry name" value="H2TH_FPG"/>
</dbReference>
<dbReference type="Pfam" id="PF01149">
    <property type="entry name" value="Fapy_DNA_glyco"/>
    <property type="match status" value="1"/>
</dbReference>
<evidence type="ECO:0000259" key="18">
    <source>
        <dbReference type="PROSITE" id="PS51068"/>
    </source>
</evidence>
<evidence type="ECO:0000256" key="5">
    <source>
        <dbReference type="ARBA" id="ARBA00022723"/>
    </source>
</evidence>
<keyword evidence="13" id="KW-0511">Multifunctional enzyme</keyword>
<dbReference type="InterPro" id="IPR012319">
    <property type="entry name" value="FPG_cat"/>
</dbReference>
<dbReference type="PROSITE" id="PS51068">
    <property type="entry name" value="FPG_CAT"/>
    <property type="match status" value="1"/>
</dbReference>
<dbReference type="OrthoDB" id="9800855at2"/>
<evidence type="ECO:0000256" key="12">
    <source>
        <dbReference type="ARBA" id="ARBA00023239"/>
    </source>
</evidence>
<feature type="domain" description="FPG-type" evidence="17">
    <location>
        <begin position="242"/>
        <end position="281"/>
    </location>
</feature>
<keyword evidence="11" id="KW-0234">DNA repair</keyword>
<dbReference type="SMART" id="SM00898">
    <property type="entry name" value="Fapy_DNA_glyco"/>
    <property type="match status" value="1"/>
</dbReference>
<evidence type="ECO:0000256" key="8">
    <source>
        <dbReference type="ARBA" id="ARBA00022801"/>
    </source>
</evidence>
<evidence type="ECO:0000256" key="1">
    <source>
        <dbReference type="ARBA" id="ARBA00001668"/>
    </source>
</evidence>
<evidence type="ECO:0000256" key="7">
    <source>
        <dbReference type="ARBA" id="ARBA00022771"/>
    </source>
</evidence>
<comment type="catalytic activity">
    <reaction evidence="15">
        <text>2'-deoxyribonucleotide-(2'-deoxyribose 5'-phosphate)-2'-deoxyribonucleotide-DNA = a 3'-end 2'-deoxyribonucleotide-(2,3-dehydro-2,3-deoxyribose 5'-phosphate)-DNA + a 5'-end 5'-phospho-2'-deoxyribonucleoside-DNA + H(+)</text>
        <dbReference type="Rhea" id="RHEA:66592"/>
        <dbReference type="Rhea" id="RHEA-COMP:13180"/>
        <dbReference type="Rhea" id="RHEA-COMP:16897"/>
        <dbReference type="Rhea" id="RHEA-COMP:17067"/>
        <dbReference type="ChEBI" id="CHEBI:15378"/>
        <dbReference type="ChEBI" id="CHEBI:136412"/>
        <dbReference type="ChEBI" id="CHEBI:157695"/>
        <dbReference type="ChEBI" id="CHEBI:167181"/>
        <dbReference type="EC" id="4.2.99.18"/>
    </reaction>
</comment>
<comment type="cofactor">
    <cofactor evidence="2">
        <name>Zn(2+)</name>
        <dbReference type="ChEBI" id="CHEBI:29105"/>
    </cofactor>
</comment>
<dbReference type="SUPFAM" id="SSF81624">
    <property type="entry name" value="N-terminal domain of MutM-like DNA repair proteins"/>
    <property type="match status" value="1"/>
</dbReference>
<evidence type="ECO:0000256" key="3">
    <source>
        <dbReference type="ARBA" id="ARBA00009409"/>
    </source>
</evidence>
<keyword evidence="14 19" id="KW-0326">Glycosidase</keyword>
<dbReference type="GO" id="GO:0006284">
    <property type="term" value="P:base-excision repair"/>
    <property type="evidence" value="ECO:0007669"/>
    <property type="project" value="InterPro"/>
</dbReference>
<dbReference type="CDD" id="cd08966">
    <property type="entry name" value="EcFpg-like_N"/>
    <property type="match status" value="1"/>
</dbReference>
<evidence type="ECO:0000256" key="10">
    <source>
        <dbReference type="ARBA" id="ARBA00023125"/>
    </source>
</evidence>
<comment type="subunit">
    <text evidence="4">Monomer.</text>
</comment>
<organism evidence="19 20">
    <name type="scientific">Mycoplasmopsis gallopavonis</name>
    <dbReference type="NCBI Taxonomy" id="76629"/>
    <lineage>
        <taxon>Bacteria</taxon>
        <taxon>Bacillati</taxon>
        <taxon>Mycoplasmatota</taxon>
        <taxon>Mycoplasmoidales</taxon>
        <taxon>Metamycoplasmataceae</taxon>
        <taxon>Mycoplasmopsis</taxon>
    </lineage>
</organism>
<dbReference type="GO" id="GO:0003690">
    <property type="term" value="F:double-stranded DNA binding"/>
    <property type="evidence" value="ECO:0007669"/>
    <property type="project" value="UniProtKB-ARBA"/>
</dbReference>
<evidence type="ECO:0000259" key="17">
    <source>
        <dbReference type="PROSITE" id="PS51066"/>
    </source>
</evidence>
<dbReference type="SMART" id="SM01232">
    <property type="entry name" value="H2TH"/>
    <property type="match status" value="1"/>
</dbReference>
<keyword evidence="12" id="KW-0456">Lyase</keyword>
<evidence type="ECO:0000313" key="20">
    <source>
        <dbReference type="Proteomes" id="UP000289862"/>
    </source>
</evidence>
<dbReference type="InterPro" id="IPR020629">
    <property type="entry name" value="FPG_Glyclase"/>
</dbReference>
<dbReference type="NCBIfam" id="TIGR00577">
    <property type="entry name" value="fpg"/>
    <property type="match status" value="1"/>
</dbReference>
<dbReference type="Pfam" id="PF06831">
    <property type="entry name" value="H2TH"/>
    <property type="match status" value="1"/>
</dbReference>
<protein>
    <submittedName>
        <fullName evidence="19">Formamidopyrimidine-DNA glycosylase</fullName>
        <ecNumber evidence="19">3.2.2.23</ecNumber>
    </submittedName>
</protein>
<dbReference type="InterPro" id="IPR010979">
    <property type="entry name" value="Ribosomal_uS13-like_H2TH"/>
</dbReference>
<proteinExistence type="inferred from homology"/>
<dbReference type="FunFam" id="1.10.8.50:FF:000003">
    <property type="entry name" value="Formamidopyrimidine-DNA glycosylase"/>
    <property type="match status" value="1"/>
</dbReference>
<evidence type="ECO:0000256" key="4">
    <source>
        <dbReference type="ARBA" id="ARBA00011245"/>
    </source>
</evidence>
<reference evidence="19 20" key="1">
    <citation type="submission" date="2019-01" db="EMBL/GenBank/DDBJ databases">
        <authorList>
            <consortium name="Pathogen Informatics"/>
        </authorList>
    </citation>
    <scope>NUCLEOTIDE SEQUENCE [LARGE SCALE GENOMIC DNA]</scope>
    <source>
        <strain evidence="19 20">NCTC10186</strain>
    </source>
</reference>
<evidence type="ECO:0000256" key="16">
    <source>
        <dbReference type="PROSITE-ProRule" id="PRU00391"/>
    </source>
</evidence>
<feature type="domain" description="Formamidopyrimidine-DNA glycosylase catalytic" evidence="18">
    <location>
        <begin position="2"/>
        <end position="119"/>
    </location>
</feature>
<dbReference type="Gene3D" id="3.20.190.10">
    <property type="entry name" value="MutM-like, N-terminal"/>
    <property type="match status" value="1"/>
</dbReference>
<dbReference type="EMBL" id="LR215031">
    <property type="protein sequence ID" value="VEU72824.1"/>
    <property type="molecule type" value="Genomic_DNA"/>
</dbReference>
<dbReference type="Proteomes" id="UP000289862">
    <property type="component" value="Chromosome"/>
</dbReference>
<keyword evidence="10" id="KW-0238">DNA-binding</keyword>
<evidence type="ECO:0000256" key="2">
    <source>
        <dbReference type="ARBA" id="ARBA00001947"/>
    </source>
</evidence>
<dbReference type="InterPro" id="IPR035937">
    <property type="entry name" value="FPG_N"/>
</dbReference>
<dbReference type="NCBIfam" id="NF002211">
    <property type="entry name" value="PRK01103.1"/>
    <property type="match status" value="1"/>
</dbReference>
<keyword evidence="7 16" id="KW-0863">Zinc-finger</keyword>
<evidence type="ECO:0000256" key="6">
    <source>
        <dbReference type="ARBA" id="ARBA00022763"/>
    </source>
</evidence>
<evidence type="ECO:0000256" key="11">
    <source>
        <dbReference type="ARBA" id="ARBA00023204"/>
    </source>
</evidence>
<dbReference type="PANTHER" id="PTHR22993:SF9">
    <property type="entry name" value="FORMAMIDOPYRIMIDINE-DNA GLYCOSYLASE"/>
    <property type="match status" value="1"/>
</dbReference>
<dbReference type="GO" id="GO:0003684">
    <property type="term" value="F:damaged DNA binding"/>
    <property type="evidence" value="ECO:0007669"/>
    <property type="project" value="InterPro"/>
</dbReference>
<evidence type="ECO:0000313" key="19">
    <source>
        <dbReference type="EMBL" id="VEU72824.1"/>
    </source>
</evidence>
<dbReference type="RefSeq" id="WP_119571913.1">
    <property type="nucleotide sequence ID" value="NZ_LR215031.1"/>
</dbReference>
<keyword evidence="5" id="KW-0479">Metal-binding</keyword>
<accession>A0A449AZA8</accession>
<sequence>MPEYPEVTVVTRSLNKLVRNETILKIEVRNPKFIHNTTQKEFETQLSNKTILEVKNTGKFIEFILSDHYRILSHLRMAGKYYVCDYREAQISKINIHNYVYFYLTNDKVMIYNDARQFGGFELILPSDQRSLEEIKSLSKLPGETNAELLFRKLQRKTISIKTALLDQKLVLGIGNIYVDEALFAAKVHPMTKCNKISLQELQTILKYAHEIMDESIKHGGSSVHTYQSVNEANGTFQDQLKAYGRAGTICPRCQEVEIVKIKLDYKPNGRGTSFCPKCQVIKD</sequence>
<dbReference type="Gene3D" id="1.10.8.50">
    <property type="match status" value="1"/>
</dbReference>
<dbReference type="KEGG" id="mgal:NCTC10186_00297"/>
<evidence type="ECO:0000256" key="14">
    <source>
        <dbReference type="ARBA" id="ARBA00023295"/>
    </source>
</evidence>
<evidence type="ECO:0000256" key="9">
    <source>
        <dbReference type="ARBA" id="ARBA00022833"/>
    </source>
</evidence>
<name>A0A449AZA8_9BACT</name>
<dbReference type="SUPFAM" id="SSF57716">
    <property type="entry name" value="Glucocorticoid receptor-like (DNA-binding domain)"/>
    <property type="match status" value="1"/>
</dbReference>
<dbReference type="EC" id="3.2.2.23" evidence="19"/>
<comment type="catalytic activity">
    <reaction evidence="1">
        <text>Hydrolysis of DNA containing ring-opened 7-methylguanine residues, releasing 2,6-diamino-4-hydroxy-5-(N-methyl)formamidopyrimidine.</text>
        <dbReference type="EC" id="3.2.2.23"/>
    </reaction>
</comment>
<evidence type="ECO:0000256" key="15">
    <source>
        <dbReference type="ARBA" id="ARBA00044632"/>
    </source>
</evidence>
<dbReference type="GO" id="GO:0008270">
    <property type="term" value="F:zinc ion binding"/>
    <property type="evidence" value="ECO:0007669"/>
    <property type="project" value="UniProtKB-KW"/>
</dbReference>
<dbReference type="GO" id="GO:0140078">
    <property type="term" value="F:class I DNA-(apurinic or apyrimidinic site) endonuclease activity"/>
    <property type="evidence" value="ECO:0007669"/>
    <property type="project" value="UniProtKB-EC"/>
</dbReference>
<comment type="similarity">
    <text evidence="3">Belongs to the FPG family.</text>
</comment>
<dbReference type="GO" id="GO:0034039">
    <property type="term" value="F:8-oxo-7,8-dihydroguanine DNA N-glycosylase activity"/>
    <property type="evidence" value="ECO:0007669"/>
    <property type="project" value="TreeGrafter"/>
</dbReference>
<keyword evidence="6" id="KW-0227">DNA damage</keyword>
<dbReference type="PROSITE" id="PS51066">
    <property type="entry name" value="ZF_FPG_2"/>
    <property type="match status" value="1"/>
</dbReference>